<reference evidence="11" key="1">
    <citation type="submission" date="2020-04" db="EMBL/GenBank/DDBJ databases">
        <title>Analysis of mating type loci in Filobasidium floriforme.</title>
        <authorList>
            <person name="Nowrousian M."/>
        </authorList>
    </citation>
    <scope>NUCLEOTIDE SEQUENCE</scope>
    <source>
        <strain evidence="11">CBS 6242</strain>
    </source>
</reference>
<keyword evidence="12" id="KW-1185">Reference proteome</keyword>
<dbReference type="InterPro" id="IPR048684">
    <property type="entry name" value="COG4_C"/>
</dbReference>
<dbReference type="InterPro" id="IPR013167">
    <property type="entry name" value="COG4_M"/>
</dbReference>
<evidence type="ECO:0000256" key="1">
    <source>
        <dbReference type="ARBA" id="ARBA00004395"/>
    </source>
</evidence>
<comment type="similarity">
    <text evidence="2">Belongs to the COG4 family.</text>
</comment>
<dbReference type="Pfam" id="PF20662">
    <property type="entry name" value="COG4_C"/>
    <property type="match status" value="1"/>
</dbReference>
<accession>A0A8K0JRW4</accession>
<evidence type="ECO:0000256" key="7">
    <source>
        <dbReference type="ARBA" id="ARBA00023136"/>
    </source>
</evidence>
<feature type="region of interest" description="Disordered" evidence="9">
    <location>
        <begin position="399"/>
        <end position="430"/>
    </location>
</feature>
<dbReference type="AlphaFoldDB" id="A0A8K0JRW4"/>
<dbReference type="InterPro" id="IPR048682">
    <property type="entry name" value="COG4"/>
</dbReference>
<keyword evidence="7" id="KW-0472">Membrane</keyword>
<keyword evidence="5" id="KW-0653">Protein transport</keyword>
<dbReference type="Pfam" id="PF20663">
    <property type="entry name" value="COG4_N"/>
    <property type="match status" value="1"/>
</dbReference>
<comment type="caution">
    <text evidence="11">The sequence shown here is derived from an EMBL/GenBank/DDBJ whole genome shotgun (WGS) entry which is preliminary data.</text>
</comment>
<dbReference type="OrthoDB" id="47059at2759"/>
<evidence type="ECO:0000313" key="12">
    <source>
        <dbReference type="Proteomes" id="UP000812966"/>
    </source>
</evidence>
<dbReference type="Proteomes" id="UP000812966">
    <property type="component" value="Unassembled WGS sequence"/>
</dbReference>
<dbReference type="SMART" id="SM00762">
    <property type="entry name" value="Cog4"/>
    <property type="match status" value="1"/>
</dbReference>
<sequence length="847" mass="95685">METASVQARPDTWRDPRKLKTQAEIQRHLTLLSQRENELSVALNEIISNRTGLDDSIRRLNTLVPKVKSLQQQVDGEVVPDENERQSVPVFDEFSDDEFEDEDYGLVERIRRVWVTSERVGGKVRKLDVEVSRVKEASERVQEVLELRSALQSLREAIPKGDWELATRCCKRAMDIREEVIESAFSARVIPTSSDPSPPPQALRELRQQLLTTFKREFEEASSKKDEQATSRFFKLFPMIGAENEGLEVYGDFVTGLVRGRNPAGGKPSSPLYYVSHLTSLLESIALIIDQHQNIVDKYYGQGKMKVVVQRLQMEADGFCKTLVEGWEDERRVGRLISETTQSRFDYLANPVQNHAPSNQYGATASVQASLTALSQAQHGLANLPGAATSLLAQYAGAGPKKPLAHTEEVPGEQPDGLEEEKTGPDPRDVDKIVGEMITLSGRWALYRRFVWNRLNSDEDEEKTPVEEKSDPAAIAERKESLSVDAIDASESQRVITNMLRTYYQPLEAWYLRTSVQKAHRMDTPDLSDRPHVSSVVDDVFYLLKLVLNRALTSGSLATIRAIREDVSKIIERDYLGVLQKKMDAVYSGGGAAIGLLGTNLPGANKEAEKEKREKELRISYSVLLNDLDLSANYTERLVDEMVSGGLAEQWFLEVEVPIVRAELKTLTDIATSMRTIAKAGIDQLFNQLTRPRLRTLLEDVYKGVTYLLDEDAYADAENEDVVRKRFIKGWEPLVEGYRASFTDTNFQTFFSMMVEVMVRPWEKMVLGMRFTELGAIRFDRDVRSVANYLSTQTEFGGGREKFTRLQQIATILNLDPDEDPEDFYGSSGIAWRLNKNEYDGIVAIKV</sequence>
<keyword evidence="4" id="KW-0813">Transport</keyword>
<dbReference type="Pfam" id="PF08318">
    <property type="entry name" value="COG4_m"/>
    <property type="match status" value="1"/>
</dbReference>
<evidence type="ECO:0000256" key="3">
    <source>
        <dbReference type="ARBA" id="ARBA00020975"/>
    </source>
</evidence>
<keyword evidence="6" id="KW-0333">Golgi apparatus</keyword>
<dbReference type="InterPro" id="IPR048680">
    <property type="entry name" value="COG4_N"/>
</dbReference>
<dbReference type="GO" id="GO:0015031">
    <property type="term" value="P:protein transport"/>
    <property type="evidence" value="ECO:0007669"/>
    <property type="project" value="UniProtKB-KW"/>
</dbReference>
<feature type="compositionally biased region" description="Basic and acidic residues" evidence="9">
    <location>
        <begin position="420"/>
        <end position="430"/>
    </location>
</feature>
<evidence type="ECO:0000256" key="9">
    <source>
        <dbReference type="SAM" id="MobiDB-lite"/>
    </source>
</evidence>
<dbReference type="Gene3D" id="1.20.58.1970">
    <property type="match status" value="1"/>
</dbReference>
<dbReference type="EMBL" id="JABELV010000002">
    <property type="protein sequence ID" value="KAG7579953.1"/>
    <property type="molecule type" value="Genomic_DNA"/>
</dbReference>
<organism evidence="11 12">
    <name type="scientific">Filobasidium floriforme</name>
    <dbReference type="NCBI Taxonomy" id="5210"/>
    <lineage>
        <taxon>Eukaryota</taxon>
        <taxon>Fungi</taxon>
        <taxon>Dikarya</taxon>
        <taxon>Basidiomycota</taxon>
        <taxon>Agaricomycotina</taxon>
        <taxon>Tremellomycetes</taxon>
        <taxon>Filobasidiales</taxon>
        <taxon>Filobasidiaceae</taxon>
        <taxon>Filobasidium</taxon>
    </lineage>
</organism>
<name>A0A8K0JRW4_9TREE</name>
<dbReference type="PANTHER" id="PTHR24016:SF0">
    <property type="entry name" value="CONSERVED OLIGOMERIC GOLGI COMPLEX SUBUNIT 4"/>
    <property type="match status" value="1"/>
</dbReference>
<evidence type="ECO:0000313" key="11">
    <source>
        <dbReference type="EMBL" id="KAG7579953.1"/>
    </source>
</evidence>
<dbReference type="GO" id="GO:0000139">
    <property type="term" value="C:Golgi membrane"/>
    <property type="evidence" value="ECO:0007669"/>
    <property type="project" value="UniProtKB-SubCell"/>
</dbReference>
<comment type="subcellular location">
    <subcellularLocation>
        <location evidence="1">Golgi apparatus membrane</location>
        <topology evidence="1">Peripheral membrane protein</topology>
    </subcellularLocation>
</comment>
<evidence type="ECO:0000256" key="2">
    <source>
        <dbReference type="ARBA" id="ARBA00009215"/>
    </source>
</evidence>
<proteinExistence type="inferred from homology"/>
<evidence type="ECO:0000256" key="6">
    <source>
        <dbReference type="ARBA" id="ARBA00023034"/>
    </source>
</evidence>
<protein>
    <recommendedName>
        <fullName evidence="3">Conserved oligomeric Golgi complex subunit 4</fullName>
    </recommendedName>
    <alternativeName>
        <fullName evidence="8">Component of oligomeric Golgi complex 4</fullName>
    </alternativeName>
</protein>
<feature type="domain" description="COG4 transport protein middle alpha-helical bundle" evidence="10">
    <location>
        <begin position="203"/>
        <end position="584"/>
    </location>
</feature>
<evidence type="ECO:0000256" key="5">
    <source>
        <dbReference type="ARBA" id="ARBA00022927"/>
    </source>
</evidence>
<evidence type="ECO:0000256" key="8">
    <source>
        <dbReference type="ARBA" id="ARBA00031340"/>
    </source>
</evidence>
<evidence type="ECO:0000259" key="10">
    <source>
        <dbReference type="SMART" id="SM00762"/>
    </source>
</evidence>
<dbReference type="Gene3D" id="1.10.287.1060">
    <property type="entry name" value="ESAT-6-like"/>
    <property type="match status" value="1"/>
</dbReference>
<evidence type="ECO:0000256" key="4">
    <source>
        <dbReference type="ARBA" id="ARBA00022448"/>
    </source>
</evidence>
<gene>
    <name evidence="11" type="ORF">FFLO_00161</name>
</gene>
<dbReference type="PANTHER" id="PTHR24016">
    <property type="entry name" value="CONSERVED OLIGOMERIC GOLGI COMPLEX SUBUNIT 4"/>
    <property type="match status" value="1"/>
</dbReference>